<dbReference type="EMBL" id="JASPKY010000164">
    <property type="protein sequence ID" value="KAK9729026.1"/>
    <property type="molecule type" value="Genomic_DNA"/>
</dbReference>
<protein>
    <submittedName>
        <fullName evidence="1">Uncharacterized protein</fullName>
    </submittedName>
</protein>
<evidence type="ECO:0000313" key="1">
    <source>
        <dbReference type="EMBL" id="KAK9729026.1"/>
    </source>
</evidence>
<name>A0AAW1L756_POPJA</name>
<dbReference type="AlphaFoldDB" id="A0AAW1L756"/>
<gene>
    <name evidence="1" type="ORF">QE152_g16918</name>
</gene>
<evidence type="ECO:0000313" key="2">
    <source>
        <dbReference type="Proteomes" id="UP001458880"/>
    </source>
</evidence>
<accession>A0AAW1L756</accession>
<reference evidence="1 2" key="1">
    <citation type="journal article" date="2024" name="BMC Genomics">
        <title>De novo assembly and annotation of Popillia japonica's genome with initial clues to its potential as an invasive pest.</title>
        <authorList>
            <person name="Cucini C."/>
            <person name="Boschi S."/>
            <person name="Funari R."/>
            <person name="Cardaioli E."/>
            <person name="Iannotti N."/>
            <person name="Marturano G."/>
            <person name="Paoli F."/>
            <person name="Bruttini M."/>
            <person name="Carapelli A."/>
            <person name="Frati F."/>
            <person name="Nardi F."/>
        </authorList>
    </citation>
    <scope>NUCLEOTIDE SEQUENCE [LARGE SCALE GENOMIC DNA]</scope>
    <source>
        <strain evidence="1">DMR45628</strain>
    </source>
</reference>
<sequence>MRFGRPMIWREQKDHSTDCYFCCTKTFGFSSKNKDRITYPNLPSATRLVSHSKAFPVPSRMDVSNQEHVETEIEEYISELSDTDEEYLPSEEDTPYLINQLELNDLVRDLNLSKTQAEIVGSRLQGWKLLAPGTRISVY</sequence>
<proteinExistence type="predicted"/>
<dbReference type="Proteomes" id="UP001458880">
    <property type="component" value="Unassembled WGS sequence"/>
</dbReference>
<organism evidence="1 2">
    <name type="scientific">Popillia japonica</name>
    <name type="common">Japanese beetle</name>
    <dbReference type="NCBI Taxonomy" id="7064"/>
    <lineage>
        <taxon>Eukaryota</taxon>
        <taxon>Metazoa</taxon>
        <taxon>Ecdysozoa</taxon>
        <taxon>Arthropoda</taxon>
        <taxon>Hexapoda</taxon>
        <taxon>Insecta</taxon>
        <taxon>Pterygota</taxon>
        <taxon>Neoptera</taxon>
        <taxon>Endopterygota</taxon>
        <taxon>Coleoptera</taxon>
        <taxon>Polyphaga</taxon>
        <taxon>Scarabaeiformia</taxon>
        <taxon>Scarabaeidae</taxon>
        <taxon>Rutelinae</taxon>
        <taxon>Popillia</taxon>
    </lineage>
</organism>
<comment type="caution">
    <text evidence="1">The sequence shown here is derived from an EMBL/GenBank/DDBJ whole genome shotgun (WGS) entry which is preliminary data.</text>
</comment>
<keyword evidence="2" id="KW-1185">Reference proteome</keyword>